<evidence type="ECO:0000313" key="4">
    <source>
        <dbReference type="Proteomes" id="UP001253545"/>
    </source>
</evidence>
<keyword evidence="4" id="KW-1185">Reference proteome</keyword>
<feature type="compositionally biased region" description="Low complexity" evidence="1">
    <location>
        <begin position="10"/>
        <end position="21"/>
    </location>
</feature>
<evidence type="ECO:0000256" key="1">
    <source>
        <dbReference type="SAM" id="MobiDB-lite"/>
    </source>
</evidence>
<dbReference type="RefSeq" id="WP_311369483.1">
    <property type="nucleotide sequence ID" value="NZ_JAVRHX010000004.1"/>
</dbReference>
<name>A0ABU2ZWM4_9ALTE</name>
<feature type="region of interest" description="Disordered" evidence="1">
    <location>
        <begin position="1"/>
        <end position="21"/>
    </location>
</feature>
<protein>
    <submittedName>
        <fullName evidence="3">Uncharacterized protein</fullName>
    </submittedName>
</protein>
<dbReference type="Proteomes" id="UP001253545">
    <property type="component" value="Unassembled WGS sequence"/>
</dbReference>
<comment type="caution">
    <text evidence="3">The sequence shown here is derived from an EMBL/GenBank/DDBJ whole genome shotgun (WGS) entry which is preliminary data.</text>
</comment>
<proteinExistence type="predicted"/>
<keyword evidence="2" id="KW-0732">Signal</keyword>
<feature type="signal peptide" evidence="2">
    <location>
        <begin position="1"/>
        <end position="42"/>
    </location>
</feature>
<sequence length="128" mass="14128">MKKFISSTNLSSRNSSNRSCSKSCSKLSLLVALLLVSAAAVCHDGHHNKLAWQACDEKKQQASCSYILKTNRLHQGFCREVAEDLMCVRTQPIRTLSDNELSVFNPTKGVTSIEPSKLKNEADTKANN</sequence>
<feature type="chain" id="PRO_5045803910" evidence="2">
    <location>
        <begin position="43"/>
        <end position="128"/>
    </location>
</feature>
<organism evidence="3 4">
    <name type="scientific">Glaciecola petra</name>
    <dbReference type="NCBI Taxonomy" id="3075602"/>
    <lineage>
        <taxon>Bacteria</taxon>
        <taxon>Pseudomonadati</taxon>
        <taxon>Pseudomonadota</taxon>
        <taxon>Gammaproteobacteria</taxon>
        <taxon>Alteromonadales</taxon>
        <taxon>Alteromonadaceae</taxon>
        <taxon>Glaciecola</taxon>
    </lineage>
</organism>
<evidence type="ECO:0000313" key="3">
    <source>
        <dbReference type="EMBL" id="MDT0595969.1"/>
    </source>
</evidence>
<reference evidence="3 4" key="1">
    <citation type="submission" date="2023-09" db="EMBL/GenBank/DDBJ databases">
        <authorList>
            <person name="Rey-Velasco X."/>
        </authorList>
    </citation>
    <scope>NUCLEOTIDE SEQUENCE [LARGE SCALE GENOMIC DNA]</scope>
    <source>
        <strain evidence="3 4">P117</strain>
    </source>
</reference>
<gene>
    <name evidence="3" type="ORF">RM552_14025</name>
</gene>
<accession>A0ABU2ZWM4</accession>
<dbReference type="EMBL" id="JAVRHX010000004">
    <property type="protein sequence ID" value="MDT0595969.1"/>
    <property type="molecule type" value="Genomic_DNA"/>
</dbReference>
<evidence type="ECO:0000256" key="2">
    <source>
        <dbReference type="SAM" id="SignalP"/>
    </source>
</evidence>